<dbReference type="AlphaFoldDB" id="W2UZ78"/>
<protein>
    <submittedName>
        <fullName evidence="1">Uncharacterized protein</fullName>
    </submittedName>
</protein>
<keyword evidence="2" id="KW-1185">Reference proteome</keyword>
<organism evidence="1 2">
    <name type="scientific">Candidatus Xenolissoclinum pacificiensis L6</name>
    <dbReference type="NCBI Taxonomy" id="1401685"/>
    <lineage>
        <taxon>Bacteria</taxon>
        <taxon>Pseudomonadati</taxon>
        <taxon>Pseudomonadota</taxon>
        <taxon>Alphaproteobacteria</taxon>
        <taxon>Rickettsiales</taxon>
        <taxon>Anaplasmataceae</taxon>
        <taxon>Candidatus Xenolissoclinum</taxon>
    </lineage>
</organism>
<proteinExistence type="predicted"/>
<comment type="caution">
    <text evidence="1">The sequence shown here is derived from an EMBL/GenBank/DDBJ whole genome shotgun (WGS) entry which is preliminary data.</text>
</comment>
<accession>W2UZ78</accession>
<sequence>MSVITVVPLISSVKSSALIINFKGFPNASIKACILEVNPPLDPPKPYSSLP</sequence>
<dbReference type="Proteomes" id="UP000018951">
    <property type="component" value="Unassembled WGS sequence"/>
</dbReference>
<evidence type="ECO:0000313" key="2">
    <source>
        <dbReference type="Proteomes" id="UP000018951"/>
    </source>
</evidence>
<evidence type="ECO:0000313" key="1">
    <source>
        <dbReference type="EMBL" id="ETO91170.1"/>
    </source>
</evidence>
<reference evidence="1 2" key="1">
    <citation type="journal article" date="2013" name="PLoS ONE">
        <title>Bacterial endosymbiosis in a chordate host: long-term co-evolution and conservation of secondary metabolism.</title>
        <authorList>
            <person name="Kwan J.C."/>
            <person name="Schmidt E.W."/>
        </authorList>
    </citation>
    <scope>NUCLEOTIDE SEQUENCE [LARGE SCALE GENOMIC DNA]</scope>
    <source>
        <strain evidence="2">L6</strain>
    </source>
</reference>
<name>W2UZ78_9RICK</name>
<gene>
    <name evidence="1" type="ORF">P857_658</name>
</gene>
<dbReference type="EMBL" id="AXCJ01000008">
    <property type="protein sequence ID" value="ETO91170.1"/>
    <property type="molecule type" value="Genomic_DNA"/>
</dbReference>